<evidence type="ECO:0000313" key="2">
    <source>
        <dbReference type="EMBL" id="CAK4034114.1"/>
    </source>
</evidence>
<dbReference type="AlphaFoldDB" id="A0AAI8Z7X6"/>
<evidence type="ECO:0000256" key="1">
    <source>
        <dbReference type="SAM" id="MobiDB-lite"/>
    </source>
</evidence>
<dbReference type="Proteomes" id="UP001296104">
    <property type="component" value="Unassembled WGS sequence"/>
</dbReference>
<feature type="compositionally biased region" description="Polar residues" evidence="1">
    <location>
        <begin position="93"/>
        <end position="112"/>
    </location>
</feature>
<accession>A0AAI8Z7X6</accession>
<evidence type="ECO:0000313" key="3">
    <source>
        <dbReference type="Proteomes" id="UP001296104"/>
    </source>
</evidence>
<feature type="region of interest" description="Disordered" evidence="1">
    <location>
        <begin position="1"/>
        <end position="133"/>
    </location>
</feature>
<feature type="compositionally biased region" description="Basic and acidic residues" evidence="1">
    <location>
        <begin position="20"/>
        <end position="33"/>
    </location>
</feature>
<reference evidence="2" key="1">
    <citation type="submission" date="2023-11" db="EMBL/GenBank/DDBJ databases">
        <authorList>
            <person name="Alioto T."/>
            <person name="Alioto T."/>
            <person name="Gomez Garrido J."/>
        </authorList>
    </citation>
    <scope>NUCLEOTIDE SEQUENCE</scope>
</reference>
<name>A0AAI8Z7X6_9PEZI</name>
<sequence>MSDTAETTTIPAEISANTDKANEDREEPSEHKPPAPAGGKPGTMENRDAIPTAGGEKLGDKHWGESQIVPDNPKPAAEEAGVSSKEGQPTGEVANNTAKNTGGASSGPQNSGEKQKFTDKVKDKLPFGKKDTN</sequence>
<protein>
    <submittedName>
        <fullName evidence="2">Ca2+-modulated channel polycystin</fullName>
    </submittedName>
</protein>
<proteinExistence type="predicted"/>
<organism evidence="2 3">
    <name type="scientific">Lecanosticta acicola</name>
    <dbReference type="NCBI Taxonomy" id="111012"/>
    <lineage>
        <taxon>Eukaryota</taxon>
        <taxon>Fungi</taxon>
        <taxon>Dikarya</taxon>
        <taxon>Ascomycota</taxon>
        <taxon>Pezizomycotina</taxon>
        <taxon>Dothideomycetes</taxon>
        <taxon>Dothideomycetidae</taxon>
        <taxon>Mycosphaerellales</taxon>
        <taxon>Mycosphaerellaceae</taxon>
        <taxon>Lecanosticta</taxon>
    </lineage>
</organism>
<feature type="compositionally biased region" description="Polar residues" evidence="1">
    <location>
        <begin position="1"/>
        <end position="19"/>
    </location>
</feature>
<dbReference type="EMBL" id="CAVMBE010000104">
    <property type="protein sequence ID" value="CAK4034114.1"/>
    <property type="molecule type" value="Genomic_DNA"/>
</dbReference>
<gene>
    <name evidence="2" type="ORF">LECACI_7A009272</name>
</gene>
<comment type="caution">
    <text evidence="2">The sequence shown here is derived from an EMBL/GenBank/DDBJ whole genome shotgun (WGS) entry which is preliminary data.</text>
</comment>
<keyword evidence="3" id="KW-1185">Reference proteome</keyword>
<feature type="compositionally biased region" description="Basic and acidic residues" evidence="1">
    <location>
        <begin position="113"/>
        <end position="133"/>
    </location>
</feature>